<dbReference type="AlphaFoldDB" id="A0A9X2L4I1"/>
<feature type="coiled-coil region" evidence="1">
    <location>
        <begin position="176"/>
        <end position="203"/>
    </location>
</feature>
<dbReference type="SUPFAM" id="SSF48452">
    <property type="entry name" value="TPR-like"/>
    <property type="match status" value="1"/>
</dbReference>
<dbReference type="InterPro" id="IPR011990">
    <property type="entry name" value="TPR-like_helical_dom_sf"/>
</dbReference>
<protein>
    <submittedName>
        <fullName evidence="2">Tetratricopeptide repeat-containing protein</fullName>
    </submittedName>
</protein>
<dbReference type="EMBL" id="JANDBC010000002">
    <property type="protein sequence ID" value="MCP9292236.1"/>
    <property type="molecule type" value="Genomic_DNA"/>
</dbReference>
<evidence type="ECO:0000313" key="2">
    <source>
        <dbReference type="EMBL" id="MCP9292236.1"/>
    </source>
</evidence>
<evidence type="ECO:0000313" key="3">
    <source>
        <dbReference type="Proteomes" id="UP001139125"/>
    </source>
</evidence>
<evidence type="ECO:0000256" key="1">
    <source>
        <dbReference type="SAM" id="Coils"/>
    </source>
</evidence>
<keyword evidence="3" id="KW-1185">Reference proteome</keyword>
<comment type="caution">
    <text evidence="2">The sequence shown here is derived from an EMBL/GenBank/DDBJ whole genome shotgun (WGS) entry which is preliminary data.</text>
</comment>
<keyword evidence="1" id="KW-0175">Coiled coil</keyword>
<name>A0A9X2L4I1_9BACT</name>
<proteinExistence type="predicted"/>
<gene>
    <name evidence="2" type="ORF">NM125_11680</name>
</gene>
<dbReference type="Gene3D" id="1.25.40.10">
    <property type="entry name" value="Tetratricopeptide repeat domain"/>
    <property type="match status" value="1"/>
</dbReference>
<organism evidence="2 3">
    <name type="scientific">Gracilimonas sediminicola</name>
    <dbReference type="NCBI Taxonomy" id="2952158"/>
    <lineage>
        <taxon>Bacteria</taxon>
        <taxon>Pseudomonadati</taxon>
        <taxon>Balneolota</taxon>
        <taxon>Balneolia</taxon>
        <taxon>Balneolales</taxon>
        <taxon>Balneolaceae</taxon>
        <taxon>Gracilimonas</taxon>
    </lineage>
</organism>
<accession>A0A9X2L4I1</accession>
<dbReference type="Proteomes" id="UP001139125">
    <property type="component" value="Unassembled WGS sequence"/>
</dbReference>
<reference evidence="2" key="1">
    <citation type="submission" date="2022-06" db="EMBL/GenBank/DDBJ databases">
        <title>Gracilimonas sp. CAU 1638 isolated from sea sediment.</title>
        <authorList>
            <person name="Kim W."/>
        </authorList>
    </citation>
    <scope>NUCLEOTIDE SEQUENCE</scope>
    <source>
        <strain evidence="2">CAU 1638</strain>
    </source>
</reference>
<sequence>MQQLPFNIPKSLSSYVEKFGDNPEEITRKLRKHLKKRGPDAVGHFLLSWFYHLQDNKKDAIKEALKAKTYAPGSPLMEHLHYFLVHPEKFEAAIPTTSYTSSKLKLQQGSRTSPILDLDRLIGMLEAVESKRIQIPTDDEDFDDSDLSKESEEIDDVVTETLAKIHSKQGRKSEAIKMYERLIDKDQDKAEHYQKQIDKLKNKQESAD</sequence>
<dbReference type="RefSeq" id="WP_255135115.1">
    <property type="nucleotide sequence ID" value="NZ_JANDBC010000002.1"/>
</dbReference>